<protein>
    <recommendedName>
        <fullName evidence="1">SOCS box domain-containing protein</fullName>
    </recommendedName>
</protein>
<dbReference type="HOGENOM" id="CLU_1620920_0_0_1"/>
<dbReference type="CDD" id="cd03587">
    <property type="entry name" value="SOCS"/>
    <property type="match status" value="1"/>
</dbReference>
<dbReference type="Pfam" id="PF07525">
    <property type="entry name" value="SOCS_box"/>
    <property type="match status" value="1"/>
</dbReference>
<dbReference type="AlphaFoldDB" id="V3ZT65"/>
<name>V3ZT65_LOTGI</name>
<dbReference type="SMART" id="SM00969">
    <property type="entry name" value="SOCS_box"/>
    <property type="match status" value="1"/>
</dbReference>
<reference evidence="2 3" key="1">
    <citation type="journal article" date="2013" name="Nature">
        <title>Insights into bilaterian evolution from three spiralian genomes.</title>
        <authorList>
            <person name="Simakov O."/>
            <person name="Marletaz F."/>
            <person name="Cho S.J."/>
            <person name="Edsinger-Gonzales E."/>
            <person name="Havlak P."/>
            <person name="Hellsten U."/>
            <person name="Kuo D.H."/>
            <person name="Larsson T."/>
            <person name="Lv J."/>
            <person name="Arendt D."/>
            <person name="Savage R."/>
            <person name="Osoegawa K."/>
            <person name="de Jong P."/>
            <person name="Grimwood J."/>
            <person name="Chapman J.A."/>
            <person name="Shapiro H."/>
            <person name="Aerts A."/>
            <person name="Otillar R.P."/>
            <person name="Terry A.Y."/>
            <person name="Boore J.L."/>
            <person name="Grigoriev I.V."/>
            <person name="Lindberg D.R."/>
            <person name="Seaver E.C."/>
            <person name="Weisblat D.A."/>
            <person name="Putnam N.H."/>
            <person name="Rokhsar D.S."/>
        </authorList>
    </citation>
    <scope>NUCLEOTIDE SEQUENCE [LARGE SCALE GENOMIC DNA]</scope>
</reference>
<organism evidence="2 3">
    <name type="scientific">Lottia gigantea</name>
    <name type="common">Giant owl limpet</name>
    <dbReference type="NCBI Taxonomy" id="225164"/>
    <lineage>
        <taxon>Eukaryota</taxon>
        <taxon>Metazoa</taxon>
        <taxon>Spiralia</taxon>
        <taxon>Lophotrochozoa</taxon>
        <taxon>Mollusca</taxon>
        <taxon>Gastropoda</taxon>
        <taxon>Patellogastropoda</taxon>
        <taxon>Lottioidea</taxon>
        <taxon>Lottiidae</taxon>
        <taxon>Lottia</taxon>
    </lineage>
</organism>
<dbReference type="EMBL" id="KB203251">
    <property type="protein sequence ID" value="ESO85760.1"/>
    <property type="molecule type" value="Genomic_DNA"/>
</dbReference>
<dbReference type="PROSITE" id="PS50225">
    <property type="entry name" value="SOCS"/>
    <property type="match status" value="1"/>
</dbReference>
<feature type="domain" description="SOCS box" evidence="1">
    <location>
        <begin position="115"/>
        <end position="162"/>
    </location>
</feature>
<dbReference type="Gene3D" id="1.10.750.20">
    <property type="entry name" value="SOCS box"/>
    <property type="match status" value="1"/>
</dbReference>
<sequence length="164" mass="19079">MTSLTDAITKQNQRIFDICLSSSNLSENELDDALILAVKQKSTECVGKLLKAGADKRCPKQQPPETCPVKLAFDKCLCDIIKLFIISGYDNSHVKLYLSQYRDMEGYAELSRWQYHSHDVMSLRSMCRLWIRHYLGNMFYHNLLTLPVPDRIRQYLLMKELDEV</sequence>
<dbReference type="InterPro" id="IPR036770">
    <property type="entry name" value="Ankyrin_rpt-contain_sf"/>
</dbReference>
<proteinExistence type="predicted"/>
<dbReference type="InterPro" id="IPR036036">
    <property type="entry name" value="SOCS_box-like_dom_sf"/>
</dbReference>
<dbReference type="CTD" id="20240687"/>
<dbReference type="Gene3D" id="1.25.40.20">
    <property type="entry name" value="Ankyrin repeat-containing domain"/>
    <property type="match status" value="1"/>
</dbReference>
<keyword evidence="3" id="KW-1185">Reference proteome</keyword>
<dbReference type="Proteomes" id="UP000030746">
    <property type="component" value="Unassembled WGS sequence"/>
</dbReference>
<gene>
    <name evidence="2" type="ORF">LOTGIDRAFT_167731</name>
</gene>
<dbReference type="OrthoDB" id="194358at2759"/>
<dbReference type="SUPFAM" id="SSF158235">
    <property type="entry name" value="SOCS box-like"/>
    <property type="match status" value="1"/>
</dbReference>
<evidence type="ECO:0000259" key="1">
    <source>
        <dbReference type="PROSITE" id="PS50225"/>
    </source>
</evidence>
<evidence type="ECO:0000313" key="3">
    <source>
        <dbReference type="Proteomes" id="UP000030746"/>
    </source>
</evidence>
<dbReference type="KEGG" id="lgi:LOTGIDRAFT_167731"/>
<dbReference type="RefSeq" id="XP_009063492.1">
    <property type="nucleotide sequence ID" value="XM_009065244.1"/>
</dbReference>
<accession>V3ZT65</accession>
<dbReference type="InterPro" id="IPR001496">
    <property type="entry name" value="SOCS_box"/>
</dbReference>
<evidence type="ECO:0000313" key="2">
    <source>
        <dbReference type="EMBL" id="ESO85760.1"/>
    </source>
</evidence>
<dbReference type="GO" id="GO:0035556">
    <property type="term" value="P:intracellular signal transduction"/>
    <property type="evidence" value="ECO:0007669"/>
    <property type="project" value="InterPro"/>
</dbReference>
<dbReference type="GeneID" id="20240687"/>
<dbReference type="SUPFAM" id="SSF48403">
    <property type="entry name" value="Ankyrin repeat"/>
    <property type="match status" value="1"/>
</dbReference>